<dbReference type="EMBL" id="MHPU01000039">
    <property type="protein sequence ID" value="OGZ87650.1"/>
    <property type="molecule type" value="Genomic_DNA"/>
</dbReference>
<reference evidence="2 3" key="1">
    <citation type="journal article" date="2016" name="Nat. Commun.">
        <title>Thousands of microbial genomes shed light on interconnected biogeochemical processes in an aquifer system.</title>
        <authorList>
            <person name="Anantharaman K."/>
            <person name="Brown C.T."/>
            <person name="Hug L.A."/>
            <person name="Sharon I."/>
            <person name="Castelle C.J."/>
            <person name="Probst A.J."/>
            <person name="Thomas B.C."/>
            <person name="Singh A."/>
            <person name="Wilkins M.J."/>
            <person name="Karaoz U."/>
            <person name="Brodie E.L."/>
            <person name="Williams K.H."/>
            <person name="Hubbard S.S."/>
            <person name="Banfield J.F."/>
        </authorList>
    </citation>
    <scope>NUCLEOTIDE SEQUENCE [LARGE SCALE GENOMIC DNA]</scope>
</reference>
<accession>A0A1G2JMX7</accession>
<evidence type="ECO:0000256" key="1">
    <source>
        <dbReference type="SAM" id="MobiDB-lite"/>
    </source>
</evidence>
<organism evidence="2 3">
    <name type="scientific">Candidatus Staskawiczbacteria bacterium RIFOXYD1_FULL_32_13</name>
    <dbReference type="NCBI Taxonomy" id="1802234"/>
    <lineage>
        <taxon>Bacteria</taxon>
        <taxon>Candidatus Staskawicziibacteriota</taxon>
    </lineage>
</organism>
<evidence type="ECO:0000313" key="3">
    <source>
        <dbReference type="Proteomes" id="UP000178935"/>
    </source>
</evidence>
<comment type="caution">
    <text evidence="2">The sequence shown here is derived from an EMBL/GenBank/DDBJ whole genome shotgun (WGS) entry which is preliminary data.</text>
</comment>
<gene>
    <name evidence="2" type="ORF">A2561_03055</name>
</gene>
<sequence>MPKFNPDSQPNINDLIIEEPQKEQEPTDVSFDPIDIFTNTDWYTLENLAKRGDGHGEDRDIIMPNSALAIIDKERLNMDDSMENKILEGLKKYTEKGGGLQSMAWASYISPDFLKISDEDLKKVVENGNKEMAEDKERNSWRHFIEPVAWLTLIGQRPELSQEDFENIEKCLISQDSGAYLIEVGAAMSIIYPDYPLRFSQEKTDKIKAFLKECVGGRWGGGEWYMFSAMAKIVADKCREVNARKPKEGLAQETPSMPEQKEF</sequence>
<proteinExistence type="predicted"/>
<evidence type="ECO:0000313" key="2">
    <source>
        <dbReference type="EMBL" id="OGZ87650.1"/>
    </source>
</evidence>
<dbReference type="Proteomes" id="UP000178935">
    <property type="component" value="Unassembled WGS sequence"/>
</dbReference>
<protein>
    <submittedName>
        <fullName evidence="2">Uncharacterized protein</fullName>
    </submittedName>
</protein>
<feature type="compositionally biased region" description="Polar residues" evidence="1">
    <location>
        <begin position="1"/>
        <end position="12"/>
    </location>
</feature>
<name>A0A1G2JMX7_9BACT</name>
<dbReference type="AlphaFoldDB" id="A0A1G2JMX7"/>
<feature type="region of interest" description="Disordered" evidence="1">
    <location>
        <begin position="1"/>
        <end position="31"/>
    </location>
</feature>